<organism evidence="4 5">
    <name type="scientific">Ellagibacter isourolithinifaciens</name>
    <dbReference type="NCBI Taxonomy" id="2137581"/>
    <lineage>
        <taxon>Bacteria</taxon>
        <taxon>Bacillati</taxon>
        <taxon>Actinomycetota</taxon>
        <taxon>Coriobacteriia</taxon>
        <taxon>Eggerthellales</taxon>
        <taxon>Eggerthellaceae</taxon>
        <taxon>Ellagibacter</taxon>
    </lineage>
</organism>
<dbReference type="GO" id="GO:0006281">
    <property type="term" value="P:DNA repair"/>
    <property type="evidence" value="ECO:0007669"/>
    <property type="project" value="InterPro"/>
</dbReference>
<evidence type="ECO:0000256" key="1">
    <source>
        <dbReference type="ARBA" id="ARBA00010945"/>
    </source>
</evidence>
<proteinExistence type="inferred from homology"/>
<dbReference type="GO" id="GO:0003887">
    <property type="term" value="F:DNA-directed DNA polymerase activity"/>
    <property type="evidence" value="ECO:0007669"/>
    <property type="project" value="TreeGrafter"/>
</dbReference>
<dbReference type="GO" id="GO:0009432">
    <property type="term" value="P:SOS response"/>
    <property type="evidence" value="ECO:0007669"/>
    <property type="project" value="TreeGrafter"/>
</dbReference>
<accession>A0A6N6NQ72</accession>
<comment type="similarity">
    <text evidence="1">Belongs to the DNA polymerase type-Y family.</text>
</comment>
<dbReference type="Proteomes" id="UP000468668">
    <property type="component" value="Unassembled WGS sequence"/>
</dbReference>
<comment type="function">
    <text evidence="2">Poorly processive, error-prone DNA polymerase involved in untargeted mutagenesis. Copies undamaged DNA at stalled replication forks, which arise in vivo from mismatched or misaligned primer ends. These misaligned primers can be extended by PolIV. Exhibits no 3'-5' exonuclease (proofreading) activity. May be involved in translesional synthesis, in conjunction with the beta clamp from PolIII.</text>
</comment>
<dbReference type="PANTHER" id="PTHR11076">
    <property type="entry name" value="DNA REPAIR POLYMERASE UMUC / TRANSFERASE FAMILY MEMBER"/>
    <property type="match status" value="1"/>
</dbReference>
<dbReference type="PANTHER" id="PTHR11076:SF35">
    <property type="entry name" value="DNA REPAIR PROTEIN HOMOLOG YOBH"/>
    <property type="match status" value="1"/>
</dbReference>
<dbReference type="AlphaFoldDB" id="A0A6N6NQ72"/>
<comment type="caution">
    <text evidence="4">The sequence shown here is derived from an EMBL/GenBank/DDBJ whole genome shotgun (WGS) entry which is preliminary data.</text>
</comment>
<evidence type="ECO:0000313" key="5">
    <source>
        <dbReference type="Proteomes" id="UP000468668"/>
    </source>
</evidence>
<name>A0A6N6NQ72_9ACTN</name>
<protein>
    <submittedName>
        <fullName evidence="4">DNA repair protein</fullName>
    </submittedName>
</protein>
<dbReference type="PROSITE" id="PS50173">
    <property type="entry name" value="UMUC"/>
    <property type="match status" value="1"/>
</dbReference>
<dbReference type="InterPro" id="IPR017961">
    <property type="entry name" value="DNA_pol_Y-fam_little_finger"/>
</dbReference>
<dbReference type="GO" id="GO:0042276">
    <property type="term" value="P:error-prone translesion synthesis"/>
    <property type="evidence" value="ECO:0007669"/>
    <property type="project" value="TreeGrafter"/>
</dbReference>
<reference evidence="4 5" key="1">
    <citation type="submission" date="2019-09" db="EMBL/GenBank/DDBJ databases">
        <title>Whole genome shotgun sequencing (WGS) of Ellagibacter isourolithinifaciens DSM 104140(T) and Adlercreutzia muris DSM 29508(T).</title>
        <authorList>
            <person name="Stoll D.A."/>
            <person name="Danylec N."/>
            <person name="Huch M."/>
        </authorList>
    </citation>
    <scope>NUCLEOTIDE SEQUENCE [LARGE SCALE GENOMIC DNA]</scope>
    <source>
        <strain evidence="4 5">DSM 104140</strain>
    </source>
</reference>
<dbReference type="EMBL" id="WAJR01000029">
    <property type="protein sequence ID" value="KAB1637387.1"/>
    <property type="molecule type" value="Genomic_DNA"/>
</dbReference>
<dbReference type="Gene3D" id="1.10.150.20">
    <property type="entry name" value="5' to 3' exonuclease, C-terminal subdomain"/>
    <property type="match status" value="1"/>
</dbReference>
<dbReference type="InterPro" id="IPR036775">
    <property type="entry name" value="DNA_pol_Y-fam_lit_finger_sf"/>
</dbReference>
<dbReference type="Pfam" id="PF11799">
    <property type="entry name" value="IMS_C"/>
    <property type="match status" value="1"/>
</dbReference>
<evidence type="ECO:0000259" key="3">
    <source>
        <dbReference type="PROSITE" id="PS50173"/>
    </source>
</evidence>
<sequence length="443" mass="48090">MEIEGGALDGSSKSEERTYLCIDLKSFYASVECADRGLDPFITNLVVADPTRSANTICLAITPALKARGVKNRCRLGDIPNGIEFTCAMPRMSRYMEVSANIVGAYQRYVSPDDMHVYSIDEAFIDATPYLKLYGMDAKSFARTLMDAAFECAGVTATAGIGPNLLMAKVALDVCAKHAPDGIGVLDDDSWKREIWFHRPITDIWGIGPGIARRLERRGVFDLAGICTLPQKSIVKEFGKNGLLLLDHAWGQEPCTISQARNYKRHGRSISNGQVLMRDYQFSEAQTLIREMALASCLELTEKGLAATGVGLYVGYSASNFSHHAWGGGRAPFMGAGGSAKLPQPTDSASQVTSALLALYEEHVSPPLAIRRVNISLEDLVEKDSVQPSLFGEQGKEAREAALAQTMVAVRERFGKNAVLAGTSLLPEANARERNLQIGGHRA</sequence>
<dbReference type="Gene3D" id="3.30.1490.100">
    <property type="entry name" value="DNA polymerase, Y-family, little finger domain"/>
    <property type="match status" value="1"/>
</dbReference>
<evidence type="ECO:0000313" key="4">
    <source>
        <dbReference type="EMBL" id="KAB1637387.1"/>
    </source>
</evidence>
<dbReference type="InterPro" id="IPR043128">
    <property type="entry name" value="Rev_trsase/Diguanyl_cyclase"/>
</dbReference>
<dbReference type="Gene3D" id="3.30.70.270">
    <property type="match status" value="1"/>
</dbReference>
<evidence type="ECO:0000256" key="2">
    <source>
        <dbReference type="ARBA" id="ARBA00025589"/>
    </source>
</evidence>
<feature type="domain" description="UmuC" evidence="3">
    <location>
        <begin position="19"/>
        <end position="208"/>
    </location>
</feature>
<dbReference type="SUPFAM" id="SSF56672">
    <property type="entry name" value="DNA/RNA polymerases"/>
    <property type="match status" value="1"/>
</dbReference>
<dbReference type="GO" id="GO:0003684">
    <property type="term" value="F:damaged DNA binding"/>
    <property type="evidence" value="ECO:0007669"/>
    <property type="project" value="InterPro"/>
</dbReference>
<dbReference type="Gene3D" id="3.40.1170.60">
    <property type="match status" value="1"/>
</dbReference>
<keyword evidence="5" id="KW-1185">Reference proteome</keyword>
<dbReference type="OrthoDB" id="9808813at2"/>
<dbReference type="Pfam" id="PF00817">
    <property type="entry name" value="IMS"/>
    <property type="match status" value="1"/>
</dbReference>
<gene>
    <name evidence="4" type="ORF">F8C90_09165</name>
</gene>
<dbReference type="GO" id="GO:0005829">
    <property type="term" value="C:cytosol"/>
    <property type="evidence" value="ECO:0007669"/>
    <property type="project" value="TreeGrafter"/>
</dbReference>
<dbReference type="InterPro" id="IPR001126">
    <property type="entry name" value="UmuC"/>
</dbReference>
<dbReference type="InterPro" id="IPR043502">
    <property type="entry name" value="DNA/RNA_pol_sf"/>
</dbReference>
<dbReference type="InterPro" id="IPR050116">
    <property type="entry name" value="DNA_polymerase-Y"/>
</dbReference>